<evidence type="ECO:0000313" key="3">
    <source>
        <dbReference type="Proteomes" id="UP001642409"/>
    </source>
</evidence>
<protein>
    <submittedName>
        <fullName evidence="2">Hypothetical_protein</fullName>
    </submittedName>
</protein>
<evidence type="ECO:0000313" key="1">
    <source>
        <dbReference type="EMBL" id="CAI9963346.1"/>
    </source>
</evidence>
<gene>
    <name evidence="2" type="ORF">HINF_LOCUS21120</name>
    <name evidence="1" type="ORF">HINF_LOCUS50991</name>
</gene>
<dbReference type="AlphaFoldDB" id="A0AA86QPE2"/>
<sequence>MSDAAVPAQQIQIDVKPGYRVIQTVKGPRQIKIQTDEMKQQTKMRRQEAKKLKQEAAAIIASQNEKPKNNNEVEILTQKLDKLTQMLLQQETKEVIETQPIPPVQQTQQQQQEHVIKTIQRQHPRFVK</sequence>
<reference evidence="2 3" key="2">
    <citation type="submission" date="2024-07" db="EMBL/GenBank/DDBJ databases">
        <authorList>
            <person name="Akdeniz Z."/>
        </authorList>
    </citation>
    <scope>NUCLEOTIDE SEQUENCE [LARGE SCALE GENOMIC DNA]</scope>
</reference>
<dbReference type="EMBL" id="CAXDID020000057">
    <property type="protein sequence ID" value="CAL6008437.1"/>
    <property type="molecule type" value="Genomic_DNA"/>
</dbReference>
<organism evidence="1">
    <name type="scientific">Hexamita inflata</name>
    <dbReference type="NCBI Taxonomy" id="28002"/>
    <lineage>
        <taxon>Eukaryota</taxon>
        <taxon>Metamonada</taxon>
        <taxon>Diplomonadida</taxon>
        <taxon>Hexamitidae</taxon>
        <taxon>Hexamitinae</taxon>
        <taxon>Hexamita</taxon>
    </lineage>
</organism>
<keyword evidence="3" id="KW-1185">Reference proteome</keyword>
<dbReference type="Proteomes" id="UP001642409">
    <property type="component" value="Unassembled WGS sequence"/>
</dbReference>
<accession>A0AA86QPE2</accession>
<proteinExistence type="predicted"/>
<evidence type="ECO:0000313" key="2">
    <source>
        <dbReference type="EMBL" id="CAL6008437.1"/>
    </source>
</evidence>
<name>A0AA86QPE2_9EUKA</name>
<reference evidence="1" key="1">
    <citation type="submission" date="2023-06" db="EMBL/GenBank/DDBJ databases">
        <authorList>
            <person name="Kurt Z."/>
        </authorList>
    </citation>
    <scope>NUCLEOTIDE SEQUENCE</scope>
</reference>
<comment type="caution">
    <text evidence="1">The sequence shown here is derived from an EMBL/GenBank/DDBJ whole genome shotgun (WGS) entry which is preliminary data.</text>
</comment>
<dbReference type="EMBL" id="CATOUU010000967">
    <property type="protein sequence ID" value="CAI9963346.1"/>
    <property type="molecule type" value="Genomic_DNA"/>
</dbReference>